<keyword evidence="13" id="KW-1185">Reference proteome</keyword>
<dbReference type="Pfam" id="PF08451">
    <property type="entry name" value="A_deaminase_N"/>
    <property type="match status" value="1"/>
</dbReference>
<evidence type="ECO:0000256" key="3">
    <source>
        <dbReference type="ARBA" id="ARBA00006083"/>
    </source>
</evidence>
<dbReference type="GO" id="GO:0046103">
    <property type="term" value="P:inosine biosynthetic process"/>
    <property type="evidence" value="ECO:0007669"/>
    <property type="project" value="TreeGrafter"/>
</dbReference>
<accession>A0A6J2YHK4</accession>
<evidence type="ECO:0000259" key="11">
    <source>
        <dbReference type="Pfam" id="PF00962"/>
    </source>
</evidence>
<dbReference type="Gene3D" id="3.20.20.140">
    <property type="entry name" value="Metal-dependent hydrolases"/>
    <property type="match status" value="1"/>
</dbReference>
<evidence type="ECO:0000256" key="10">
    <source>
        <dbReference type="ARBA" id="ARBA00047764"/>
    </source>
</evidence>
<keyword evidence="9" id="KW-0378">Hydrolase</keyword>
<dbReference type="InterPro" id="IPR032466">
    <property type="entry name" value="Metal_Hydrolase"/>
</dbReference>
<dbReference type="Pfam" id="PF00962">
    <property type="entry name" value="A_deaminase"/>
    <property type="match status" value="1"/>
</dbReference>
<evidence type="ECO:0000313" key="13">
    <source>
        <dbReference type="Proteomes" id="UP000504635"/>
    </source>
</evidence>
<protein>
    <recommendedName>
        <fullName evidence="5">Adenosine deaminase</fullName>
        <ecNumber evidence="4">3.5.4.4</ecNumber>
    </recommendedName>
</protein>
<dbReference type="GO" id="GO:0006154">
    <property type="term" value="P:adenosine catabolic process"/>
    <property type="evidence" value="ECO:0007669"/>
    <property type="project" value="InterPro"/>
</dbReference>
<dbReference type="RefSeq" id="XP_030762902.1">
    <property type="nucleotide sequence ID" value="XM_030907042.1"/>
</dbReference>
<dbReference type="InParanoid" id="A0A6J2YHK4"/>
<comment type="subcellular location">
    <subcellularLocation>
        <location evidence="2">Secreted</location>
    </subcellularLocation>
</comment>
<keyword evidence="6" id="KW-0964">Secreted</keyword>
<evidence type="ECO:0000256" key="1">
    <source>
        <dbReference type="ARBA" id="ARBA00001947"/>
    </source>
</evidence>
<feature type="domain" description="Adenosine deaminase" evidence="11">
    <location>
        <begin position="208"/>
        <end position="497"/>
    </location>
</feature>
<evidence type="ECO:0000256" key="8">
    <source>
        <dbReference type="ARBA" id="ARBA00022729"/>
    </source>
</evidence>
<evidence type="ECO:0000256" key="9">
    <source>
        <dbReference type="ARBA" id="ARBA00022801"/>
    </source>
</evidence>
<evidence type="ECO:0000256" key="5">
    <source>
        <dbReference type="ARBA" id="ARBA00018099"/>
    </source>
</evidence>
<evidence type="ECO:0000313" key="14">
    <source>
        <dbReference type="RefSeq" id="XP_030762902.1"/>
    </source>
</evidence>
<dbReference type="PANTHER" id="PTHR11409:SF39">
    <property type="entry name" value="ADENOSINE DEAMINASE 2"/>
    <property type="match status" value="1"/>
</dbReference>
<gene>
    <name evidence="14" type="primary">LOC115887581</name>
</gene>
<dbReference type="Proteomes" id="UP000504635">
    <property type="component" value="Unplaced"/>
</dbReference>
<dbReference type="AlphaFoldDB" id="A0A6J2YHK4"/>
<dbReference type="GO" id="GO:0004000">
    <property type="term" value="F:adenosine deaminase activity"/>
    <property type="evidence" value="ECO:0007669"/>
    <property type="project" value="InterPro"/>
</dbReference>
<comment type="similarity">
    <text evidence="3">Belongs to the metallo-dependent hydrolases superfamily. Adenosine and AMP deaminases family. ADGF subfamily.</text>
</comment>
<keyword evidence="8" id="KW-0732">Signal</keyword>
<reference evidence="14" key="1">
    <citation type="submission" date="2025-08" db="UniProtKB">
        <authorList>
            <consortium name="RefSeq"/>
        </authorList>
    </citation>
    <scope>IDENTIFICATION</scope>
    <source>
        <tissue evidence="14">Gonads</tissue>
    </source>
</reference>
<dbReference type="SUPFAM" id="SSF51556">
    <property type="entry name" value="Metallo-dependent hydrolases"/>
    <property type="match status" value="1"/>
</dbReference>
<evidence type="ECO:0000256" key="4">
    <source>
        <dbReference type="ARBA" id="ARBA00012784"/>
    </source>
</evidence>
<comment type="cofactor">
    <cofactor evidence="1">
        <name>Zn(2+)</name>
        <dbReference type="ChEBI" id="CHEBI:29105"/>
    </cofactor>
</comment>
<feature type="domain" description="Adenosine/AMP deaminase N-terminal" evidence="12">
    <location>
        <begin position="38"/>
        <end position="116"/>
    </location>
</feature>
<evidence type="ECO:0000256" key="6">
    <source>
        <dbReference type="ARBA" id="ARBA00022525"/>
    </source>
</evidence>
<dbReference type="InterPro" id="IPR006331">
    <property type="entry name" value="ADGF"/>
</dbReference>
<dbReference type="InterPro" id="IPR001365">
    <property type="entry name" value="A_deaminase_dom"/>
</dbReference>
<evidence type="ECO:0000256" key="2">
    <source>
        <dbReference type="ARBA" id="ARBA00004613"/>
    </source>
</evidence>
<dbReference type="InterPro" id="IPR013659">
    <property type="entry name" value="A_deaminase_N"/>
</dbReference>
<evidence type="ECO:0000256" key="7">
    <source>
        <dbReference type="ARBA" id="ARBA00022723"/>
    </source>
</evidence>
<comment type="catalytic activity">
    <reaction evidence="10">
        <text>adenosine + H2O + H(+) = inosine + NH4(+)</text>
        <dbReference type="Rhea" id="RHEA:24408"/>
        <dbReference type="ChEBI" id="CHEBI:15377"/>
        <dbReference type="ChEBI" id="CHEBI:15378"/>
        <dbReference type="ChEBI" id="CHEBI:16335"/>
        <dbReference type="ChEBI" id="CHEBI:17596"/>
        <dbReference type="ChEBI" id="CHEBI:28938"/>
        <dbReference type="EC" id="3.5.4.4"/>
    </reaction>
</comment>
<dbReference type="FunFam" id="3.20.20.140:FF:000017">
    <property type="entry name" value="Adenosine deaminase 2"/>
    <property type="match status" value="1"/>
</dbReference>
<dbReference type="NCBIfam" id="TIGR01431">
    <property type="entry name" value="adm_rel"/>
    <property type="match status" value="1"/>
</dbReference>
<dbReference type="GO" id="GO:0046872">
    <property type="term" value="F:metal ion binding"/>
    <property type="evidence" value="ECO:0007669"/>
    <property type="project" value="UniProtKB-KW"/>
</dbReference>
<name>A0A6J2YHK4_SITOR</name>
<sequence length="520" mass="60305">MPETTSGDIGGERNNLNYLPFRIFNLFILIVAMGRIAGADTYVDERSRLINEEKRIFMVNGGGNLSEKEEVVNRLLLRWKKDELDESYKNSSRLAASENFLVAKDDIEQSKVFQLIRKLPKGSSLHTHFLAGVNIDWIISNITYNDNIYACYLNNIFKLRVLQDPKQDANCSWKSLKTYRKEFADENKSFDEFLKDKMTLGIDSLNQSREEIWSKFKNTFSTLYDLVAYRPIFKRYIYRLLEELYEDNVFYTELRGTFMPLYEINGTTYDTKQFLETFIETVAEFKESHPKFVGAKYIHCLYRGVDNTTLKAGLEQLIYFKSLFPDFIAGFDFVGLEEDGKELVDFHDELLGVSQDVKFFFHAGETFQYGHTDLNLVDAILLNSSRIGHAFSLAKHPVLLNIAREKDIPVELSLISNQVLRLNDDPRNHPATVLLSQGYPVVICNDDPSVWSATGLSYDWYVVFMTMTWKEHGLEILKIFARNSIQYSAMSDSEKTEAFSIWNEAWNEFVDLMIENLNKH</sequence>
<dbReference type="GO" id="GO:0005615">
    <property type="term" value="C:extracellular space"/>
    <property type="evidence" value="ECO:0007669"/>
    <property type="project" value="InterPro"/>
</dbReference>
<dbReference type="EC" id="3.5.4.4" evidence="4"/>
<keyword evidence="7" id="KW-0479">Metal-binding</keyword>
<evidence type="ECO:0000259" key="12">
    <source>
        <dbReference type="Pfam" id="PF08451"/>
    </source>
</evidence>
<dbReference type="PANTHER" id="PTHR11409">
    <property type="entry name" value="ADENOSINE DEAMINASE"/>
    <property type="match status" value="1"/>
</dbReference>
<dbReference type="InterPro" id="IPR006330">
    <property type="entry name" value="Ado/ade_deaminase"/>
</dbReference>
<dbReference type="GeneID" id="115887581"/>
<proteinExistence type="inferred from homology"/>
<dbReference type="OrthoDB" id="7202371at2759"/>
<dbReference type="KEGG" id="soy:115887581"/>
<organism evidence="13 14">
    <name type="scientific">Sitophilus oryzae</name>
    <name type="common">Rice weevil</name>
    <name type="synonym">Curculio oryzae</name>
    <dbReference type="NCBI Taxonomy" id="7048"/>
    <lineage>
        <taxon>Eukaryota</taxon>
        <taxon>Metazoa</taxon>
        <taxon>Ecdysozoa</taxon>
        <taxon>Arthropoda</taxon>
        <taxon>Hexapoda</taxon>
        <taxon>Insecta</taxon>
        <taxon>Pterygota</taxon>
        <taxon>Neoptera</taxon>
        <taxon>Endopterygota</taxon>
        <taxon>Coleoptera</taxon>
        <taxon>Polyphaga</taxon>
        <taxon>Cucujiformia</taxon>
        <taxon>Curculionidae</taxon>
        <taxon>Dryophthorinae</taxon>
        <taxon>Sitophilus</taxon>
    </lineage>
</organism>
<dbReference type="FunCoup" id="A0A6J2YHK4">
    <property type="interactions" value="94"/>
</dbReference>